<dbReference type="Gene3D" id="3.10.10.10">
    <property type="entry name" value="HIV Type 1 Reverse Transcriptase, subunit A, domain 1"/>
    <property type="match status" value="1"/>
</dbReference>
<evidence type="ECO:0000313" key="2">
    <source>
        <dbReference type="EMBL" id="KYP65444.1"/>
    </source>
</evidence>
<evidence type="ECO:0000259" key="1">
    <source>
        <dbReference type="PROSITE" id="PS50878"/>
    </source>
</evidence>
<dbReference type="Pfam" id="PF00078">
    <property type="entry name" value="RVT_1"/>
    <property type="match status" value="1"/>
</dbReference>
<sequence length="218" mass="25381">MVKSSMSPCGAPVLLIKKKDGVMDQLKGTFVFFKIDLRSKYYQIRVKESDISKTTFGTRYVHCECVGMSFGVTNALTMFMEFMNKIFIPFLDGFVVVFIDDILIYLGSLEEHREHLRLVLEVLREKQLYAKLCKCDFWPNEVKFIGHVISVEGISVDLTKVEMVLQWTTFEIKSFVGLTSYYRRFIEGFSKILMSLTRLTTNGQPLIWTDAYEDFFWS</sequence>
<reference evidence="2 3" key="1">
    <citation type="journal article" date="2012" name="Nat. Biotechnol.">
        <title>Draft genome sequence of pigeonpea (Cajanus cajan), an orphan legume crop of resource-poor farmers.</title>
        <authorList>
            <person name="Varshney R.K."/>
            <person name="Chen W."/>
            <person name="Li Y."/>
            <person name="Bharti A.K."/>
            <person name="Saxena R.K."/>
            <person name="Schlueter J.A."/>
            <person name="Donoghue M.T."/>
            <person name="Azam S."/>
            <person name="Fan G."/>
            <person name="Whaley A.M."/>
            <person name="Farmer A.D."/>
            <person name="Sheridan J."/>
            <person name="Iwata A."/>
            <person name="Tuteja R."/>
            <person name="Penmetsa R.V."/>
            <person name="Wu W."/>
            <person name="Upadhyaya H.D."/>
            <person name="Yang S.P."/>
            <person name="Shah T."/>
            <person name="Saxena K.B."/>
            <person name="Michael T."/>
            <person name="McCombie W.R."/>
            <person name="Yang B."/>
            <person name="Zhang G."/>
            <person name="Yang H."/>
            <person name="Wang J."/>
            <person name="Spillane C."/>
            <person name="Cook D.R."/>
            <person name="May G.D."/>
            <person name="Xu X."/>
            <person name="Jackson S.A."/>
        </authorList>
    </citation>
    <scope>NUCLEOTIDE SEQUENCE [LARGE SCALE GENOMIC DNA]</scope>
    <source>
        <strain evidence="3">cv. Asha</strain>
    </source>
</reference>
<dbReference type="PANTHER" id="PTHR24559:SF444">
    <property type="entry name" value="REVERSE TRANSCRIPTASE DOMAIN-CONTAINING PROTEIN"/>
    <property type="match status" value="1"/>
</dbReference>
<feature type="domain" description="Reverse transcriptase" evidence="1">
    <location>
        <begin position="1"/>
        <end position="149"/>
    </location>
</feature>
<dbReference type="InterPro" id="IPR043128">
    <property type="entry name" value="Rev_trsase/Diguanyl_cyclase"/>
</dbReference>
<dbReference type="InterPro" id="IPR000477">
    <property type="entry name" value="RT_dom"/>
</dbReference>
<dbReference type="Proteomes" id="UP000075243">
    <property type="component" value="Chromosome 6"/>
</dbReference>
<dbReference type="Gene3D" id="3.30.70.270">
    <property type="match status" value="2"/>
</dbReference>
<dbReference type="InterPro" id="IPR053134">
    <property type="entry name" value="RNA-dir_DNA_polymerase"/>
</dbReference>
<dbReference type="PROSITE" id="PS50878">
    <property type="entry name" value="RT_POL"/>
    <property type="match status" value="1"/>
</dbReference>
<proteinExistence type="predicted"/>
<dbReference type="Gramene" id="C.cajan_11351.t">
    <property type="protein sequence ID" value="C.cajan_11351.t"/>
    <property type="gene ID" value="C.cajan_11351"/>
</dbReference>
<dbReference type="InterPro" id="IPR043502">
    <property type="entry name" value="DNA/RNA_pol_sf"/>
</dbReference>
<accession>A0A151TEH9</accession>
<dbReference type="PANTHER" id="PTHR24559">
    <property type="entry name" value="TRANSPOSON TY3-I GAG-POL POLYPROTEIN"/>
    <property type="match status" value="1"/>
</dbReference>
<protein>
    <submittedName>
        <fullName evidence="2">Retrovirus-related Pol polyprotein from transposon 17.6</fullName>
    </submittedName>
</protein>
<organism evidence="2 3">
    <name type="scientific">Cajanus cajan</name>
    <name type="common">Pigeon pea</name>
    <name type="synonym">Cajanus indicus</name>
    <dbReference type="NCBI Taxonomy" id="3821"/>
    <lineage>
        <taxon>Eukaryota</taxon>
        <taxon>Viridiplantae</taxon>
        <taxon>Streptophyta</taxon>
        <taxon>Embryophyta</taxon>
        <taxon>Tracheophyta</taxon>
        <taxon>Spermatophyta</taxon>
        <taxon>Magnoliopsida</taxon>
        <taxon>eudicotyledons</taxon>
        <taxon>Gunneridae</taxon>
        <taxon>Pentapetalae</taxon>
        <taxon>rosids</taxon>
        <taxon>fabids</taxon>
        <taxon>Fabales</taxon>
        <taxon>Fabaceae</taxon>
        <taxon>Papilionoideae</taxon>
        <taxon>50 kb inversion clade</taxon>
        <taxon>NPAAA clade</taxon>
        <taxon>indigoferoid/millettioid clade</taxon>
        <taxon>Phaseoleae</taxon>
        <taxon>Cajanus</taxon>
    </lineage>
</organism>
<dbReference type="AlphaFoldDB" id="A0A151TEH9"/>
<dbReference type="EMBL" id="CM003608">
    <property type="protein sequence ID" value="KYP65444.1"/>
    <property type="molecule type" value="Genomic_DNA"/>
</dbReference>
<name>A0A151TEH9_CAJCA</name>
<keyword evidence="3" id="KW-1185">Reference proteome</keyword>
<dbReference type="CDD" id="cd01647">
    <property type="entry name" value="RT_LTR"/>
    <property type="match status" value="1"/>
</dbReference>
<dbReference type="SUPFAM" id="SSF56672">
    <property type="entry name" value="DNA/RNA polymerases"/>
    <property type="match status" value="1"/>
</dbReference>
<gene>
    <name evidence="2" type="ORF">KK1_011679</name>
</gene>
<evidence type="ECO:0000313" key="3">
    <source>
        <dbReference type="Proteomes" id="UP000075243"/>
    </source>
</evidence>